<accession>A0NHR8</accession>
<evidence type="ECO:0000313" key="2">
    <source>
        <dbReference type="EMBL" id="EAV39956.1"/>
    </source>
</evidence>
<evidence type="ECO:0000256" key="1">
    <source>
        <dbReference type="SAM" id="MobiDB-lite"/>
    </source>
</evidence>
<sequence length="69" mass="7626">MSLKEKADSLKKEAAGMAKEVEGKATGDKVREGEGKAGKLLGKAKEKLSDKEKNKMKVDQVERQQKKHD</sequence>
<name>A0NHR8_OENOE</name>
<dbReference type="EMBL" id="AAUV01000032">
    <property type="protein sequence ID" value="EAV39956.1"/>
    <property type="molecule type" value="Genomic_DNA"/>
</dbReference>
<dbReference type="HOGENOM" id="CLU_135567_0_2_9"/>
<organism evidence="2 3">
    <name type="scientific">Oenococcus oeni ATCC BAA-1163</name>
    <dbReference type="NCBI Taxonomy" id="379360"/>
    <lineage>
        <taxon>Bacteria</taxon>
        <taxon>Bacillati</taxon>
        <taxon>Bacillota</taxon>
        <taxon>Bacilli</taxon>
        <taxon>Lactobacillales</taxon>
        <taxon>Lactobacillaceae</taxon>
        <taxon>Oenococcus</taxon>
    </lineage>
</organism>
<comment type="caution">
    <text evidence="2">The sequence shown here is derived from an EMBL/GenBank/DDBJ whole genome shotgun (WGS) entry which is preliminary data.</text>
</comment>
<evidence type="ECO:0008006" key="4">
    <source>
        <dbReference type="Google" id="ProtNLM"/>
    </source>
</evidence>
<feature type="region of interest" description="Disordered" evidence="1">
    <location>
        <begin position="1"/>
        <end position="69"/>
    </location>
</feature>
<dbReference type="SUPFAM" id="SSF69047">
    <property type="entry name" value="Hypothetical protein YjbJ"/>
    <property type="match status" value="1"/>
</dbReference>
<proteinExistence type="predicted"/>
<gene>
    <name evidence="2" type="ORF">OENOO_36007</name>
</gene>
<evidence type="ECO:0000313" key="3">
    <source>
        <dbReference type="Proteomes" id="UP000003346"/>
    </source>
</evidence>
<dbReference type="InterPro" id="IPR036629">
    <property type="entry name" value="YjbJ_sf"/>
</dbReference>
<dbReference type="Proteomes" id="UP000003346">
    <property type="component" value="Unassembled WGS sequence"/>
</dbReference>
<dbReference type="AlphaFoldDB" id="A0NHR8"/>
<protein>
    <recommendedName>
        <fullName evidence="4">CsbD-like domain-containing protein</fullName>
    </recommendedName>
</protein>
<reference evidence="2 3" key="1">
    <citation type="submission" date="2006-11" db="EMBL/GenBank/DDBJ databases">
        <authorList>
            <consortium name="Laboratoire de Microbiologie (Universite Bourgogne)"/>
            <consortium name="GENOME Express"/>
            <consortium name="UMR Oenologie Ampelologie (Universite Bordeaux 2)"/>
            <person name="Guzzo J."/>
        </authorList>
    </citation>
    <scope>NUCLEOTIDE SEQUENCE [LARGE SCALE GENOMIC DNA]</scope>
    <source>
        <strain evidence="2 3">ATCC BAA-1163</strain>
    </source>
</reference>